<dbReference type="Gene3D" id="1.10.3210.10">
    <property type="entry name" value="Hypothetical protein af1432"/>
    <property type="match status" value="1"/>
</dbReference>
<proteinExistence type="predicted"/>
<dbReference type="PANTHER" id="PTHR40202:SF1">
    <property type="entry name" value="HD DOMAIN-CONTAINING PROTEIN"/>
    <property type="match status" value="1"/>
</dbReference>
<accession>A0A381Z327</accession>
<evidence type="ECO:0000313" key="2">
    <source>
        <dbReference type="EMBL" id="SVA83696.1"/>
    </source>
</evidence>
<dbReference type="EMBL" id="UINC01019779">
    <property type="protein sequence ID" value="SVA83696.1"/>
    <property type="molecule type" value="Genomic_DNA"/>
</dbReference>
<dbReference type="AlphaFoldDB" id="A0A381Z327"/>
<dbReference type="InterPro" id="IPR006674">
    <property type="entry name" value="HD_domain"/>
</dbReference>
<gene>
    <name evidence="2" type="ORF">METZ01_LOCUS136550</name>
</gene>
<sequence length="105" mass="11909">MTEIEKLPRATFTSFAESTKEDWELIISQRGELEAALPNRILEQLELLRNDYGGFPVDRLEHSVQTATRAERDGRDDEYIVCALLHDIGDVLTPYNHPDIAAAIL</sequence>
<dbReference type="SUPFAM" id="SSF109604">
    <property type="entry name" value="HD-domain/PDEase-like"/>
    <property type="match status" value="1"/>
</dbReference>
<dbReference type="InterPro" id="IPR052567">
    <property type="entry name" value="OP_Dioxygenase"/>
</dbReference>
<dbReference type="Pfam" id="PF01966">
    <property type="entry name" value="HD"/>
    <property type="match status" value="1"/>
</dbReference>
<reference evidence="2" key="1">
    <citation type="submission" date="2018-05" db="EMBL/GenBank/DDBJ databases">
        <authorList>
            <person name="Lanie J.A."/>
            <person name="Ng W.-L."/>
            <person name="Kazmierczak K.M."/>
            <person name="Andrzejewski T.M."/>
            <person name="Davidsen T.M."/>
            <person name="Wayne K.J."/>
            <person name="Tettelin H."/>
            <person name="Glass J.I."/>
            <person name="Rusch D."/>
            <person name="Podicherti R."/>
            <person name="Tsui H.-C.T."/>
            <person name="Winkler M.E."/>
        </authorList>
    </citation>
    <scope>NUCLEOTIDE SEQUENCE</scope>
</reference>
<protein>
    <recommendedName>
        <fullName evidence="1">HD domain-containing protein</fullName>
    </recommendedName>
</protein>
<name>A0A381Z327_9ZZZZ</name>
<evidence type="ECO:0000259" key="1">
    <source>
        <dbReference type="Pfam" id="PF01966"/>
    </source>
</evidence>
<organism evidence="2">
    <name type="scientific">marine metagenome</name>
    <dbReference type="NCBI Taxonomy" id="408172"/>
    <lineage>
        <taxon>unclassified sequences</taxon>
        <taxon>metagenomes</taxon>
        <taxon>ecological metagenomes</taxon>
    </lineage>
</organism>
<feature type="non-terminal residue" evidence="2">
    <location>
        <position position="105"/>
    </location>
</feature>
<feature type="domain" description="HD" evidence="1">
    <location>
        <begin position="59"/>
        <end position="103"/>
    </location>
</feature>
<dbReference type="PANTHER" id="PTHR40202">
    <property type="match status" value="1"/>
</dbReference>